<reference evidence="1" key="1">
    <citation type="journal article" date="2018" name="Genome Res.">
        <title>The genomic architecture and molecular evolution of ant odorant receptors.</title>
        <authorList>
            <person name="McKenzie S.K."/>
            <person name="Kronauer D.J.C."/>
        </authorList>
    </citation>
    <scope>NUCLEOTIDE SEQUENCE [LARGE SCALE GENOMIC DNA]</scope>
    <source>
        <strain evidence="1">Clonal line C1</strain>
    </source>
</reference>
<accession>A0A3L8DIV1</accession>
<dbReference type="Proteomes" id="UP000279307">
    <property type="component" value="Chromosome 8"/>
</dbReference>
<gene>
    <name evidence="1" type="ORF">DMN91_008418</name>
</gene>
<dbReference type="EMBL" id="QOIP01000008">
    <property type="protein sequence ID" value="RLU19859.1"/>
    <property type="molecule type" value="Genomic_DNA"/>
</dbReference>
<reference evidence="1" key="2">
    <citation type="submission" date="2018-07" db="EMBL/GenBank/DDBJ databases">
        <authorList>
            <person name="Mckenzie S.K."/>
            <person name="Kronauer D.J.C."/>
        </authorList>
    </citation>
    <scope>NUCLEOTIDE SEQUENCE</scope>
    <source>
        <strain evidence="1">Clonal line C1</strain>
    </source>
</reference>
<protein>
    <submittedName>
        <fullName evidence="1">Uncharacterized protein</fullName>
    </submittedName>
</protein>
<dbReference type="OrthoDB" id="1935234at2759"/>
<comment type="caution">
    <text evidence="1">The sequence shown here is derived from an EMBL/GenBank/DDBJ whole genome shotgun (WGS) entry which is preliminary data.</text>
</comment>
<name>A0A3L8DIV1_OOCBI</name>
<proteinExistence type="predicted"/>
<dbReference type="AlphaFoldDB" id="A0A3L8DIV1"/>
<sequence>MDGWIRSWFYETIDQANFRDDEHFLEIQPIYEYHISENSKVGNSMLMCIRKQEADNPESTFWYAQRLCLERTTVELVCNFRGPLDFIVSKM</sequence>
<organism evidence="1">
    <name type="scientific">Ooceraea biroi</name>
    <name type="common">Clonal raider ant</name>
    <name type="synonym">Cerapachys biroi</name>
    <dbReference type="NCBI Taxonomy" id="2015173"/>
    <lineage>
        <taxon>Eukaryota</taxon>
        <taxon>Metazoa</taxon>
        <taxon>Ecdysozoa</taxon>
        <taxon>Arthropoda</taxon>
        <taxon>Hexapoda</taxon>
        <taxon>Insecta</taxon>
        <taxon>Pterygota</taxon>
        <taxon>Neoptera</taxon>
        <taxon>Endopterygota</taxon>
        <taxon>Hymenoptera</taxon>
        <taxon>Apocrita</taxon>
        <taxon>Aculeata</taxon>
        <taxon>Formicoidea</taxon>
        <taxon>Formicidae</taxon>
        <taxon>Dorylinae</taxon>
        <taxon>Ooceraea</taxon>
    </lineage>
</organism>
<evidence type="ECO:0000313" key="1">
    <source>
        <dbReference type="EMBL" id="RLU19859.1"/>
    </source>
</evidence>